<evidence type="ECO:0000313" key="1">
    <source>
        <dbReference type="EMBL" id="ETD22912.1"/>
    </source>
</evidence>
<sequence length="143" mass="16633">MVSVVLKDERLYICWVGRVKTNEEFLLFKSQVNGALEKFIDNPHTPPMPKSKDSIKKDTQPQNIQKYNSFRLMLVDAYPFNTHALGFILKLKQNNKYEFEIATDHYRLLSMLENIEFDKIFAISIDSDPRLTTKGKVLDSVMS</sequence>
<evidence type="ECO:0000313" key="2">
    <source>
        <dbReference type="Proteomes" id="UP000018731"/>
    </source>
</evidence>
<keyword evidence="2" id="KW-1185">Reference proteome</keyword>
<dbReference type="STRING" id="1357400.HMPREF2086_01713"/>
<dbReference type="PATRIC" id="fig|1357400.3.peg.2295"/>
<gene>
    <name evidence="1" type="ORF">HMPREF2086_01713</name>
</gene>
<comment type="caution">
    <text evidence="1">The sequence shown here is derived from an EMBL/GenBank/DDBJ whole genome shotgun (WGS) entry which is preliminary data.</text>
</comment>
<dbReference type="OrthoDB" id="5326171at2"/>
<dbReference type="EMBL" id="AZJI01000007">
    <property type="protein sequence ID" value="ETD22912.1"/>
    <property type="molecule type" value="Genomic_DNA"/>
</dbReference>
<reference evidence="1 2" key="1">
    <citation type="journal article" date="2014" name="Genome Announc.">
        <title>Draft genome sequences of six enterohepatic helicobacter species isolated from humans and one from rhesus macaques.</title>
        <authorList>
            <person name="Shen Z."/>
            <person name="Sheh A."/>
            <person name="Young S.K."/>
            <person name="Abouelliel A."/>
            <person name="Ward D.V."/>
            <person name="Earl A.M."/>
            <person name="Fox J.G."/>
        </authorList>
    </citation>
    <scope>NUCLEOTIDE SEQUENCE [LARGE SCALE GENOMIC DNA]</scope>
    <source>
        <strain evidence="1 2">MIT 99-5501</strain>
    </source>
</reference>
<dbReference type="RefSeq" id="WP_023928484.1">
    <property type="nucleotide sequence ID" value="NZ_KI669455.1"/>
</dbReference>
<dbReference type="HOGENOM" id="CLU_2093442_0_0_7"/>
<dbReference type="Proteomes" id="UP000018731">
    <property type="component" value="Unassembled WGS sequence"/>
</dbReference>
<name>V8C775_9HELI</name>
<accession>V8C775</accession>
<dbReference type="AlphaFoldDB" id="V8C775"/>
<organism evidence="1 2">
    <name type="scientific">Helicobacter macacae MIT 99-5501</name>
    <dbReference type="NCBI Taxonomy" id="1357400"/>
    <lineage>
        <taxon>Bacteria</taxon>
        <taxon>Pseudomonadati</taxon>
        <taxon>Campylobacterota</taxon>
        <taxon>Epsilonproteobacteria</taxon>
        <taxon>Campylobacterales</taxon>
        <taxon>Helicobacteraceae</taxon>
        <taxon>Helicobacter</taxon>
    </lineage>
</organism>
<protein>
    <submittedName>
        <fullName evidence="1">Uncharacterized protein</fullName>
    </submittedName>
</protein>
<proteinExistence type="predicted"/>